<dbReference type="SFLD" id="SFLDS00029">
    <property type="entry name" value="Radical_SAM"/>
    <property type="match status" value="1"/>
</dbReference>
<evidence type="ECO:0000256" key="3">
    <source>
        <dbReference type="ARBA" id="ARBA00022679"/>
    </source>
</evidence>
<evidence type="ECO:0000256" key="4">
    <source>
        <dbReference type="ARBA" id="ARBA00022691"/>
    </source>
</evidence>
<dbReference type="PANTHER" id="PTHR43409:SF7">
    <property type="entry name" value="BLL1977 PROTEIN"/>
    <property type="match status" value="1"/>
</dbReference>
<evidence type="ECO:0000256" key="6">
    <source>
        <dbReference type="ARBA" id="ARBA00023004"/>
    </source>
</evidence>
<organism evidence="10 11">
    <name type="scientific">Occallatibacter riparius</name>
    <dbReference type="NCBI Taxonomy" id="1002689"/>
    <lineage>
        <taxon>Bacteria</taxon>
        <taxon>Pseudomonadati</taxon>
        <taxon>Acidobacteriota</taxon>
        <taxon>Terriglobia</taxon>
        <taxon>Terriglobales</taxon>
        <taxon>Acidobacteriaceae</taxon>
        <taxon>Occallatibacter</taxon>
    </lineage>
</organism>
<dbReference type="GO" id="GO:0046872">
    <property type="term" value="F:metal ion binding"/>
    <property type="evidence" value="ECO:0007669"/>
    <property type="project" value="UniProtKB-KW"/>
</dbReference>
<dbReference type="InterPro" id="IPR058240">
    <property type="entry name" value="rSAM_sf"/>
</dbReference>
<gene>
    <name evidence="10" type="ORF">MOP44_14780</name>
</gene>
<keyword evidence="7" id="KW-0411">Iron-sulfur</keyword>
<comment type="cofactor">
    <cofactor evidence="1">
        <name>[4Fe-4S] cluster</name>
        <dbReference type="ChEBI" id="CHEBI:49883"/>
    </cofactor>
</comment>
<evidence type="ECO:0000256" key="5">
    <source>
        <dbReference type="ARBA" id="ARBA00022723"/>
    </source>
</evidence>
<protein>
    <submittedName>
        <fullName evidence="10">B12-binding domain-containing radical SAM protein</fullName>
    </submittedName>
</protein>
<keyword evidence="5" id="KW-0479">Metal-binding</keyword>
<dbReference type="Pfam" id="PF13282">
    <property type="entry name" value="DUF4070"/>
    <property type="match status" value="1"/>
</dbReference>
<dbReference type="InterPro" id="IPR023404">
    <property type="entry name" value="rSAM_horseshoe"/>
</dbReference>
<dbReference type="GO" id="GO:0031419">
    <property type="term" value="F:cobalamin binding"/>
    <property type="evidence" value="ECO:0007669"/>
    <property type="project" value="InterPro"/>
</dbReference>
<dbReference type="InterPro" id="IPR007197">
    <property type="entry name" value="rSAM"/>
</dbReference>
<dbReference type="SMART" id="SM00729">
    <property type="entry name" value="Elp3"/>
    <property type="match status" value="1"/>
</dbReference>
<evidence type="ECO:0000259" key="8">
    <source>
        <dbReference type="PROSITE" id="PS51332"/>
    </source>
</evidence>
<sequence>MKLGLIAMSGVRAHNTELTALGLTLPGFVERSRVIASLPSLGLLTLAGLTPWDVDLQYLEVADVKQVDGVPREFDAVAISSFSAQIGEAYELADRYRALGTRVILGGLHVTALPMEALRHADAVLIGEGEPLWPAIVEDLRSGTLKPVYDARGTHYSFADSPMPRFDLLEIERYNRLTVQTQRGCPFRCEFCAASIRISPTYKVKPVERVIDEIRNIKSLWARPFIEFADDNTFVNKAHSKELLRAVAREDIRWFTETDLSVADDAELLDMLRDAGCAEVLIGFEGTTFSGVDGVEQRANWKARKVESYLEAIRKIQDRGVRVNGCFILGLDGSGPESFEAIWEFVQKSGLYDIQITVQTAFPGTPLYARLKQEGRILRDEAWELCTLFDVNFQPAKMSVAELEAGMRSLVSRIYSDEVTKARRAEFHRNYRRRVCERGTKVRAGEDSRAYACRAN</sequence>
<dbReference type="Gene3D" id="3.40.50.280">
    <property type="entry name" value="Cobalamin-binding domain"/>
    <property type="match status" value="1"/>
</dbReference>
<feature type="domain" description="B12-binding" evidence="8">
    <location>
        <begin position="17"/>
        <end position="147"/>
    </location>
</feature>
<dbReference type="InterPro" id="IPR006158">
    <property type="entry name" value="Cobalamin-bd"/>
</dbReference>
<reference evidence="10" key="1">
    <citation type="submission" date="2021-04" db="EMBL/GenBank/DDBJ databases">
        <title>Phylogenetic analysis of Acidobacteriaceae.</title>
        <authorList>
            <person name="Qiu L."/>
            <person name="Zhang Q."/>
        </authorList>
    </citation>
    <scope>NUCLEOTIDE SEQUENCE</scope>
    <source>
        <strain evidence="10">DSM 25168</strain>
    </source>
</reference>
<keyword evidence="11" id="KW-1185">Reference proteome</keyword>
<dbReference type="Proteomes" id="UP001059380">
    <property type="component" value="Chromosome"/>
</dbReference>
<dbReference type="SFLD" id="SFLDG01082">
    <property type="entry name" value="B12-binding_domain_containing"/>
    <property type="match status" value="1"/>
</dbReference>
<dbReference type="CDD" id="cd01335">
    <property type="entry name" value="Radical_SAM"/>
    <property type="match status" value="1"/>
</dbReference>
<dbReference type="PROSITE" id="PS51332">
    <property type="entry name" value="B12_BINDING"/>
    <property type="match status" value="1"/>
</dbReference>
<evidence type="ECO:0000256" key="1">
    <source>
        <dbReference type="ARBA" id="ARBA00001966"/>
    </source>
</evidence>
<dbReference type="InterPro" id="IPR051198">
    <property type="entry name" value="BchE-like"/>
</dbReference>
<keyword evidence="2" id="KW-0489">Methyltransferase</keyword>
<dbReference type="AlphaFoldDB" id="A0A9J7BLS2"/>
<evidence type="ECO:0000256" key="7">
    <source>
        <dbReference type="ARBA" id="ARBA00023014"/>
    </source>
</evidence>
<dbReference type="PANTHER" id="PTHR43409">
    <property type="entry name" value="ANAEROBIC MAGNESIUM-PROTOPORPHYRIN IX MONOMETHYL ESTER CYCLASE-RELATED"/>
    <property type="match status" value="1"/>
</dbReference>
<accession>A0A9J7BLS2</accession>
<keyword evidence="4" id="KW-0949">S-adenosyl-L-methionine</keyword>
<evidence type="ECO:0000256" key="2">
    <source>
        <dbReference type="ARBA" id="ARBA00022603"/>
    </source>
</evidence>
<evidence type="ECO:0000313" key="10">
    <source>
        <dbReference type="EMBL" id="UWZ81846.1"/>
    </source>
</evidence>
<dbReference type="Gene3D" id="3.80.30.20">
    <property type="entry name" value="tm_1862 like domain"/>
    <property type="match status" value="1"/>
</dbReference>
<dbReference type="InterPro" id="IPR034466">
    <property type="entry name" value="Methyltransferase_Class_B"/>
</dbReference>
<dbReference type="InterPro" id="IPR006638">
    <property type="entry name" value="Elp3/MiaA/NifB-like_rSAM"/>
</dbReference>
<evidence type="ECO:0000313" key="11">
    <source>
        <dbReference type="Proteomes" id="UP001059380"/>
    </source>
</evidence>
<dbReference type="GO" id="GO:0005829">
    <property type="term" value="C:cytosol"/>
    <property type="evidence" value="ECO:0007669"/>
    <property type="project" value="TreeGrafter"/>
</dbReference>
<dbReference type="GO" id="GO:0003824">
    <property type="term" value="F:catalytic activity"/>
    <property type="evidence" value="ECO:0007669"/>
    <property type="project" value="InterPro"/>
</dbReference>
<dbReference type="EMBL" id="CP093313">
    <property type="protein sequence ID" value="UWZ81846.1"/>
    <property type="molecule type" value="Genomic_DNA"/>
</dbReference>
<evidence type="ECO:0000259" key="9">
    <source>
        <dbReference type="PROSITE" id="PS51918"/>
    </source>
</evidence>
<dbReference type="Pfam" id="PF02310">
    <property type="entry name" value="B12-binding"/>
    <property type="match status" value="1"/>
</dbReference>
<dbReference type="PROSITE" id="PS51918">
    <property type="entry name" value="RADICAL_SAM"/>
    <property type="match status" value="1"/>
</dbReference>
<keyword evidence="3" id="KW-0808">Transferase</keyword>
<dbReference type="KEGG" id="orp:MOP44_14780"/>
<dbReference type="SUPFAM" id="SSF102114">
    <property type="entry name" value="Radical SAM enzymes"/>
    <property type="match status" value="1"/>
</dbReference>
<feature type="domain" description="Radical SAM core" evidence="9">
    <location>
        <begin position="171"/>
        <end position="396"/>
    </location>
</feature>
<keyword evidence="6" id="KW-0408">Iron</keyword>
<dbReference type="SFLD" id="SFLDG01123">
    <property type="entry name" value="methyltransferase_(Class_B)"/>
    <property type="match status" value="1"/>
</dbReference>
<dbReference type="InterPro" id="IPR025274">
    <property type="entry name" value="DUF4070"/>
</dbReference>
<dbReference type="GO" id="GO:0051539">
    <property type="term" value="F:4 iron, 4 sulfur cluster binding"/>
    <property type="evidence" value="ECO:0007669"/>
    <property type="project" value="UniProtKB-KW"/>
</dbReference>
<name>A0A9J7BLS2_9BACT</name>
<proteinExistence type="predicted"/>
<dbReference type="Pfam" id="PF04055">
    <property type="entry name" value="Radical_SAM"/>
    <property type="match status" value="1"/>
</dbReference>
<dbReference type="RefSeq" id="WP_260790776.1">
    <property type="nucleotide sequence ID" value="NZ_CP093313.1"/>
</dbReference>